<dbReference type="EMBL" id="QLNQ01000029">
    <property type="protein sequence ID" value="RCK56050.1"/>
    <property type="molecule type" value="Genomic_DNA"/>
</dbReference>
<organism evidence="2 3">
    <name type="scientific">Candida viswanathii</name>
    <dbReference type="NCBI Taxonomy" id="5486"/>
    <lineage>
        <taxon>Eukaryota</taxon>
        <taxon>Fungi</taxon>
        <taxon>Dikarya</taxon>
        <taxon>Ascomycota</taxon>
        <taxon>Saccharomycotina</taxon>
        <taxon>Pichiomycetes</taxon>
        <taxon>Debaryomycetaceae</taxon>
        <taxon>Candida/Lodderomyces clade</taxon>
        <taxon>Candida</taxon>
    </lineage>
</organism>
<name>A0A367XS64_9ASCO</name>
<evidence type="ECO:0000313" key="2">
    <source>
        <dbReference type="EMBL" id="RCK56050.1"/>
    </source>
</evidence>
<accession>A0A367XS64</accession>
<reference evidence="2 3" key="1">
    <citation type="submission" date="2018-06" db="EMBL/GenBank/DDBJ databases">
        <title>Whole genome sequencing of Candida tropicalis (genome annotated by CSBL at Korea University).</title>
        <authorList>
            <person name="Ahn J."/>
        </authorList>
    </citation>
    <scope>NUCLEOTIDE SEQUENCE [LARGE SCALE GENOMIC DNA]</scope>
    <source>
        <strain evidence="2 3">ATCC 20962</strain>
    </source>
</reference>
<feature type="chain" id="PRO_5016712361" evidence="1">
    <location>
        <begin position="20"/>
        <end position="70"/>
    </location>
</feature>
<protein>
    <submittedName>
        <fullName evidence="2">Uncharacterized protein</fullName>
    </submittedName>
</protein>
<evidence type="ECO:0000256" key="1">
    <source>
        <dbReference type="SAM" id="SignalP"/>
    </source>
</evidence>
<keyword evidence="1" id="KW-0732">Signal</keyword>
<sequence>MKFTVVATTVTLLLSVASGLTPTKSTDVHVDKRVQYTVQGLASELITHGIFDTLTFFRNVAKGGILTQTD</sequence>
<keyword evidence="3" id="KW-1185">Reference proteome</keyword>
<comment type="caution">
    <text evidence="2">The sequence shown here is derived from an EMBL/GenBank/DDBJ whole genome shotgun (WGS) entry which is preliminary data.</text>
</comment>
<feature type="signal peptide" evidence="1">
    <location>
        <begin position="1"/>
        <end position="19"/>
    </location>
</feature>
<dbReference type="AlphaFoldDB" id="A0A367XS64"/>
<evidence type="ECO:0000313" key="3">
    <source>
        <dbReference type="Proteomes" id="UP000253472"/>
    </source>
</evidence>
<gene>
    <name evidence="2" type="ORF">Cantr_05266</name>
</gene>
<dbReference type="Proteomes" id="UP000253472">
    <property type="component" value="Unassembled WGS sequence"/>
</dbReference>
<proteinExistence type="predicted"/>